<protein>
    <submittedName>
        <fullName evidence="1">DUF3888 domain-containing protein</fullName>
    </submittedName>
</protein>
<evidence type="ECO:0000313" key="2">
    <source>
        <dbReference type="Proteomes" id="UP000664545"/>
    </source>
</evidence>
<dbReference type="RefSeq" id="WP_206581014.1">
    <property type="nucleotide sequence ID" value="NZ_JAFJZZ010000001.1"/>
</dbReference>
<keyword evidence="2" id="KW-1185">Reference proteome</keyword>
<dbReference type="Pfam" id="PF13027">
    <property type="entry name" value="DUF3888"/>
    <property type="match status" value="1"/>
</dbReference>
<accession>A0A939D7E5</accession>
<sequence length="148" mass="16955">MKRRLIIIFMILLFCLYGFHSSENISASESTGMQDNYNMALVNTYLKSIQEASNSFYDEYLTINPRVDYYSVTVKKISSDQPTNPTILITFICEPFVGPHDTIGTDEITFSADYVGNVKLKEFNHIKSYSLPDNLKSLIKKPLPDDYE</sequence>
<proteinExistence type="predicted"/>
<name>A0A939D7E5_CLOAM</name>
<dbReference type="EMBL" id="JAFJZZ010000001">
    <property type="protein sequence ID" value="MBN7772193.1"/>
    <property type="molecule type" value="Genomic_DNA"/>
</dbReference>
<evidence type="ECO:0000313" key="1">
    <source>
        <dbReference type="EMBL" id="MBN7772193.1"/>
    </source>
</evidence>
<gene>
    <name evidence="1" type="ORF">JYB65_02350</name>
</gene>
<comment type="caution">
    <text evidence="1">The sequence shown here is derived from an EMBL/GenBank/DDBJ whole genome shotgun (WGS) entry which is preliminary data.</text>
</comment>
<dbReference type="InterPro" id="IPR024984">
    <property type="entry name" value="DUF3888"/>
</dbReference>
<reference evidence="1" key="1">
    <citation type="submission" date="2021-02" db="EMBL/GenBank/DDBJ databases">
        <title>Abyssanaerobacter marinus gen.nov., sp., nov, anaerobic bacterium isolated from the Onnuri vent field of Indian Ocean and suggestion of Mogibacteriaceae fam. nov., and proposal of reclassification of ambiguous this family's genus member.</title>
        <authorList>
            <person name="Kim Y.J."/>
            <person name="Yang J.-A."/>
        </authorList>
    </citation>
    <scope>NUCLEOTIDE SEQUENCE</scope>
    <source>
        <strain evidence="1">DSM 2634</strain>
    </source>
</reference>
<organism evidence="1 2">
    <name type="scientific">Clostridium aminobutyricum</name>
    <dbReference type="NCBI Taxonomy" id="33953"/>
    <lineage>
        <taxon>Bacteria</taxon>
        <taxon>Bacillati</taxon>
        <taxon>Bacillota</taxon>
        <taxon>Clostridia</taxon>
        <taxon>Eubacteriales</taxon>
        <taxon>Clostridiaceae</taxon>
        <taxon>Clostridium</taxon>
    </lineage>
</organism>
<dbReference type="AlphaFoldDB" id="A0A939D7E5"/>
<dbReference type="Proteomes" id="UP000664545">
    <property type="component" value="Unassembled WGS sequence"/>
</dbReference>